<reference evidence="5" key="1">
    <citation type="submission" date="2016-12" db="EMBL/GenBank/DDBJ databases">
        <title>The genomes of Aspergillus section Nigri reveals drivers in fungal speciation.</title>
        <authorList>
            <consortium name="DOE Joint Genome Institute"/>
            <person name="Vesth T.C."/>
            <person name="Nybo J."/>
            <person name="Theobald S."/>
            <person name="Brandl J."/>
            <person name="Frisvad J.C."/>
            <person name="Nielsen K.F."/>
            <person name="Lyhne E.K."/>
            <person name="Kogle M.E."/>
            <person name="Kuo A."/>
            <person name="Riley R."/>
            <person name="Clum A."/>
            <person name="Nolan M."/>
            <person name="Lipzen A."/>
            <person name="Salamov A."/>
            <person name="Henrissat B."/>
            <person name="Wiebenga A."/>
            <person name="De Vries R.P."/>
            <person name="Grigoriev I.V."/>
            <person name="Mortensen U.H."/>
            <person name="Andersen M.R."/>
            <person name="Baker S.E."/>
        </authorList>
    </citation>
    <scope>NUCLEOTIDE SEQUENCE [LARGE SCALE GENOMIC DNA]</scope>
    <source>
        <strain evidence="5">CBS 115656</strain>
    </source>
</reference>
<feature type="domain" description="Ketosynthase family 3 (KS3)" evidence="4">
    <location>
        <begin position="1"/>
        <end position="173"/>
    </location>
</feature>
<dbReference type="SUPFAM" id="SSF53901">
    <property type="entry name" value="Thiolase-like"/>
    <property type="match status" value="1"/>
</dbReference>
<keyword evidence="1" id="KW-0596">Phosphopantetheine</keyword>
<dbReference type="Pfam" id="PF02801">
    <property type="entry name" value="Ketoacyl-synt_C"/>
    <property type="match status" value="1"/>
</dbReference>
<dbReference type="InterPro" id="IPR001227">
    <property type="entry name" value="Ac_transferase_dom_sf"/>
</dbReference>
<keyword evidence="2" id="KW-0597">Phosphoprotein</keyword>
<dbReference type="InterPro" id="IPR016039">
    <property type="entry name" value="Thiolase-like"/>
</dbReference>
<evidence type="ECO:0000313" key="5">
    <source>
        <dbReference type="EMBL" id="PYH32869.1"/>
    </source>
</evidence>
<name>A0A318YFF6_ASPNB</name>
<gene>
    <name evidence="5" type="ORF">BO87DRAFT_460334</name>
</gene>
<dbReference type="GO" id="GO:0006633">
    <property type="term" value="P:fatty acid biosynthetic process"/>
    <property type="evidence" value="ECO:0007669"/>
    <property type="project" value="TreeGrafter"/>
</dbReference>
<dbReference type="InterPro" id="IPR032821">
    <property type="entry name" value="PKS_assoc"/>
</dbReference>
<dbReference type="Pfam" id="PF16197">
    <property type="entry name" value="KAsynt_C_assoc"/>
    <property type="match status" value="1"/>
</dbReference>
<dbReference type="Pfam" id="PF00698">
    <property type="entry name" value="Acyl_transf_1"/>
    <property type="match status" value="1"/>
</dbReference>
<proteinExistence type="predicted"/>
<dbReference type="InterPro" id="IPR014031">
    <property type="entry name" value="Ketoacyl_synth_C"/>
</dbReference>
<dbReference type="InterPro" id="IPR014043">
    <property type="entry name" value="Acyl_transferase_dom"/>
</dbReference>
<dbReference type="SMART" id="SM00825">
    <property type="entry name" value="PKS_KS"/>
    <property type="match status" value="1"/>
</dbReference>
<dbReference type="InterPro" id="IPR016035">
    <property type="entry name" value="Acyl_Trfase/lysoPLipase"/>
</dbReference>
<keyword evidence="6" id="KW-1185">Reference proteome</keyword>
<accession>A0A318YFF6</accession>
<evidence type="ECO:0000259" key="4">
    <source>
        <dbReference type="PROSITE" id="PS52004"/>
    </source>
</evidence>
<evidence type="ECO:0000256" key="3">
    <source>
        <dbReference type="ARBA" id="ARBA00022679"/>
    </source>
</evidence>
<dbReference type="GO" id="GO:0044550">
    <property type="term" value="P:secondary metabolite biosynthetic process"/>
    <property type="evidence" value="ECO:0007669"/>
    <property type="project" value="UniProtKB-ARBA"/>
</dbReference>
<dbReference type="AlphaFoldDB" id="A0A318YFF6"/>
<dbReference type="InterPro" id="IPR020841">
    <property type="entry name" value="PKS_Beta-ketoAc_synthase_dom"/>
</dbReference>
<dbReference type="RefSeq" id="XP_025478347.1">
    <property type="nucleotide sequence ID" value="XM_025629009.1"/>
</dbReference>
<dbReference type="PROSITE" id="PS52004">
    <property type="entry name" value="KS3_2"/>
    <property type="match status" value="1"/>
</dbReference>
<dbReference type="PANTHER" id="PTHR43775">
    <property type="entry name" value="FATTY ACID SYNTHASE"/>
    <property type="match status" value="1"/>
</dbReference>
<keyword evidence="3" id="KW-0808">Transferase</keyword>
<dbReference type="GO" id="GO:0004312">
    <property type="term" value="F:fatty acid synthase activity"/>
    <property type="evidence" value="ECO:0007669"/>
    <property type="project" value="TreeGrafter"/>
</dbReference>
<dbReference type="SUPFAM" id="SSF52151">
    <property type="entry name" value="FabD/lysophospholipase-like"/>
    <property type="match status" value="1"/>
</dbReference>
<dbReference type="EMBL" id="KZ821466">
    <property type="protein sequence ID" value="PYH32869.1"/>
    <property type="molecule type" value="Genomic_DNA"/>
</dbReference>
<organism evidence="5 6">
    <name type="scientific">Aspergillus neoniger (strain CBS 115656)</name>
    <dbReference type="NCBI Taxonomy" id="1448310"/>
    <lineage>
        <taxon>Eukaryota</taxon>
        <taxon>Fungi</taxon>
        <taxon>Dikarya</taxon>
        <taxon>Ascomycota</taxon>
        <taxon>Pezizomycotina</taxon>
        <taxon>Eurotiomycetes</taxon>
        <taxon>Eurotiomycetidae</taxon>
        <taxon>Eurotiales</taxon>
        <taxon>Aspergillaceae</taxon>
        <taxon>Aspergillus</taxon>
        <taxon>Aspergillus subgen. Circumdati</taxon>
    </lineage>
</organism>
<dbReference type="InterPro" id="IPR050091">
    <property type="entry name" value="PKS_NRPS_Biosynth_Enz"/>
</dbReference>
<dbReference type="GeneID" id="37131465"/>
<dbReference type="CDD" id="cd00833">
    <property type="entry name" value="PKS"/>
    <property type="match status" value="1"/>
</dbReference>
<dbReference type="Gene3D" id="3.30.70.3290">
    <property type="match status" value="1"/>
</dbReference>
<dbReference type="Gene3D" id="3.40.47.10">
    <property type="match status" value="1"/>
</dbReference>
<dbReference type="Proteomes" id="UP000247647">
    <property type="component" value="Unassembled WGS sequence"/>
</dbReference>
<dbReference type="SMART" id="SM00827">
    <property type="entry name" value="PKS_AT"/>
    <property type="match status" value="1"/>
</dbReference>
<evidence type="ECO:0000256" key="1">
    <source>
        <dbReference type="ARBA" id="ARBA00022450"/>
    </source>
</evidence>
<evidence type="ECO:0000256" key="2">
    <source>
        <dbReference type="ARBA" id="ARBA00022553"/>
    </source>
</evidence>
<dbReference type="Gene3D" id="3.40.366.10">
    <property type="entry name" value="Malonyl-Coenzyme A Acyl Carrier Protein, domain 2"/>
    <property type="match status" value="1"/>
</dbReference>
<dbReference type="PANTHER" id="PTHR43775:SF18">
    <property type="entry name" value="ENZYME, PUTATIVE (JCVI)-RELATED"/>
    <property type="match status" value="1"/>
</dbReference>
<evidence type="ECO:0000313" key="6">
    <source>
        <dbReference type="Proteomes" id="UP000247647"/>
    </source>
</evidence>
<dbReference type="OrthoDB" id="329835at2759"/>
<protein>
    <submittedName>
        <fullName evidence="5">Thiolase-like protein</fullName>
    </submittedName>
</protein>
<sequence length="438" mass="47818">MTINLEPLDMLTNCFAGGCQAGIASPSPEAQAAATRQAYRNAGISNLNDTSYVECHGTGTRAGDPIEVNSVASVFCATRTAERPLLIGSIKSNVGHSEPAAGLSGLIKTIMSLEKRCIPGNPTFETPNPAINFEALKTRAFQRTIQWPDVPFRRASVNSYGYGGSNVHVILDEANDDDLFADQEQEIFHLLVFSANDEASLKATVQRLQMHLVRPEVRVSLPDLAYTLSERRTRHFHRAYLVSNTPTVDQHALIYGKLRSNVPKVGFIFTGQGSQWPQMGKALVDTFPSSQQLLRHLDAVLQALPHPPQWSLYDELTCPRSSDHVRQPELSQPLVTALQLLIIDLLNTWCVQPASVVGHSSDEIAAAVAAGLLEPEDAIVLWPGLLQRTTSLNQGTHLPVAQGGHLRLPVQTHEGMLPFRGLGASVEFVVPQARDLKQ</sequence>